<dbReference type="InterPro" id="IPR014922">
    <property type="entry name" value="YdhG-like"/>
</dbReference>
<dbReference type="SUPFAM" id="SSF159888">
    <property type="entry name" value="YdhG-like"/>
    <property type="match status" value="1"/>
</dbReference>
<evidence type="ECO:0000313" key="2">
    <source>
        <dbReference type="EMBL" id="MFH6770417.1"/>
    </source>
</evidence>
<dbReference type="EMBL" id="JBAWKB010000001">
    <property type="protein sequence ID" value="MFH6770417.1"/>
    <property type="molecule type" value="Genomic_DNA"/>
</dbReference>
<protein>
    <submittedName>
        <fullName evidence="2">DUF1801 domain-containing protein</fullName>
    </submittedName>
</protein>
<feature type="domain" description="YdhG-like" evidence="1">
    <location>
        <begin position="19"/>
        <end position="135"/>
    </location>
</feature>
<accession>A0ABW7MXF8</accession>
<evidence type="ECO:0000259" key="1">
    <source>
        <dbReference type="Pfam" id="PF08818"/>
    </source>
</evidence>
<dbReference type="Proteomes" id="UP001610100">
    <property type="component" value="Unassembled WGS sequence"/>
</dbReference>
<gene>
    <name evidence="2" type="ORF">V8G58_00610</name>
</gene>
<dbReference type="Pfam" id="PF08818">
    <property type="entry name" value="DUF1801"/>
    <property type="match status" value="1"/>
</dbReference>
<reference evidence="2 3" key="1">
    <citation type="submission" date="2024-02" db="EMBL/GenBank/DDBJ databases">
        <title>A Gaetbulibacter species isolated from tidal flats and genomic insights of their niches.</title>
        <authorList>
            <person name="Ye Y."/>
        </authorList>
    </citation>
    <scope>NUCLEOTIDE SEQUENCE [LARGE SCALE GENOMIC DNA]</scope>
    <source>
        <strain evidence="2 3">KYW382</strain>
    </source>
</reference>
<keyword evidence="3" id="KW-1185">Reference proteome</keyword>
<sequence length="151" mass="17686">MPDTLASVEDYIQKSREERQVVLQKLRKVITSNLPKGFEEGIQYKMIGYYVPHSLYPAGYHCNPKEPLPFLNLASQKNSVNLYHMGIYTDKNLHDWFVSEYPKHSKTKLDMGKSCIRFKKLDQIPYGLLAELFQKITPQDWIATYEKVIKK</sequence>
<dbReference type="Gene3D" id="3.90.1150.200">
    <property type="match status" value="1"/>
</dbReference>
<organism evidence="2 3">
    <name type="scientific">Gaetbulibacter aestuarii</name>
    <dbReference type="NCBI Taxonomy" id="1502358"/>
    <lineage>
        <taxon>Bacteria</taxon>
        <taxon>Pseudomonadati</taxon>
        <taxon>Bacteroidota</taxon>
        <taxon>Flavobacteriia</taxon>
        <taxon>Flavobacteriales</taxon>
        <taxon>Flavobacteriaceae</taxon>
        <taxon>Gaetbulibacter</taxon>
    </lineage>
</organism>
<dbReference type="RefSeq" id="WP_344738580.1">
    <property type="nucleotide sequence ID" value="NZ_BAABAY010000001.1"/>
</dbReference>
<proteinExistence type="predicted"/>
<evidence type="ECO:0000313" key="3">
    <source>
        <dbReference type="Proteomes" id="UP001610100"/>
    </source>
</evidence>
<comment type="caution">
    <text evidence="2">The sequence shown here is derived from an EMBL/GenBank/DDBJ whole genome shotgun (WGS) entry which is preliminary data.</text>
</comment>
<name>A0ABW7MXF8_9FLAO</name>